<evidence type="ECO:0000313" key="3">
    <source>
        <dbReference type="Proteomes" id="UP001144280"/>
    </source>
</evidence>
<dbReference type="InterPro" id="IPR001279">
    <property type="entry name" value="Metallo-B-lactamas"/>
</dbReference>
<dbReference type="Pfam" id="PF00753">
    <property type="entry name" value="Lactamase_B"/>
    <property type="match status" value="1"/>
</dbReference>
<keyword evidence="3" id="KW-1185">Reference proteome</keyword>
<dbReference type="PANTHER" id="PTHR42951">
    <property type="entry name" value="METALLO-BETA-LACTAMASE DOMAIN-CONTAINING"/>
    <property type="match status" value="1"/>
</dbReference>
<dbReference type="SUPFAM" id="SSF56281">
    <property type="entry name" value="Metallo-hydrolase/oxidoreductase"/>
    <property type="match status" value="1"/>
</dbReference>
<dbReference type="Proteomes" id="UP001144280">
    <property type="component" value="Unassembled WGS sequence"/>
</dbReference>
<evidence type="ECO:0000313" key="2">
    <source>
        <dbReference type="EMBL" id="GLH99357.1"/>
    </source>
</evidence>
<dbReference type="SMART" id="SM00849">
    <property type="entry name" value="Lactamase_B"/>
    <property type="match status" value="1"/>
</dbReference>
<dbReference type="RefSeq" id="WP_281898954.1">
    <property type="nucleotide sequence ID" value="NZ_BSDI01000023.1"/>
</dbReference>
<accession>A0ABQ5QZL9</accession>
<protein>
    <submittedName>
        <fullName evidence="2">MBL fold metallo-hydrolase</fullName>
    </submittedName>
</protein>
<dbReference type="EMBL" id="BSDI01000023">
    <property type="protein sequence ID" value="GLH99357.1"/>
    <property type="molecule type" value="Genomic_DNA"/>
</dbReference>
<comment type="caution">
    <text evidence="2">The sequence shown here is derived from an EMBL/GenBank/DDBJ whole genome shotgun (WGS) entry which is preliminary data.</text>
</comment>
<dbReference type="PANTHER" id="PTHR42951:SF4">
    <property type="entry name" value="ACYL-COENZYME A THIOESTERASE MBLAC2"/>
    <property type="match status" value="1"/>
</dbReference>
<sequence>MNGTMTIVEAGPIRIHSYMSPADSVHVTTQLIETPARVIAVDAQFLARYADEVVAYARGLGKPLDRLIITHAHPDHYYGAARFGVPVHALPVVRDQIIAQGDGQDPTGAAVPVDAVTPTVRITPGVEVIDDIPFVYEALSGGEAADELVIKLPDQRILIAQDLVYHGIHLFLGNNDITGWQTAVRQLASYGSYDTILAGHGLPSGPEVYAELHRYLSDARELLGDDGDAYKKAIMDRYPAYGGAFVIDIANRYLFGNGHA</sequence>
<reference evidence="2" key="1">
    <citation type="submission" date="2022-12" db="EMBL/GenBank/DDBJ databases">
        <title>New Phytohabitans aurantiacus sp. RD004123 nov., an actinomycete isolated from soil.</title>
        <authorList>
            <person name="Triningsih D.W."/>
            <person name="Harunari E."/>
            <person name="Igarashi Y."/>
        </authorList>
    </citation>
    <scope>NUCLEOTIDE SEQUENCE</scope>
    <source>
        <strain evidence="2">RD004123</strain>
    </source>
</reference>
<feature type="domain" description="Metallo-beta-lactamase" evidence="1">
    <location>
        <begin position="26"/>
        <end position="200"/>
    </location>
</feature>
<dbReference type="InterPro" id="IPR050855">
    <property type="entry name" value="NDM-1-like"/>
</dbReference>
<gene>
    <name evidence="2" type="ORF">Pa4123_46330</name>
</gene>
<dbReference type="InterPro" id="IPR036866">
    <property type="entry name" value="RibonucZ/Hydroxyglut_hydro"/>
</dbReference>
<dbReference type="Gene3D" id="3.60.15.10">
    <property type="entry name" value="Ribonuclease Z/Hydroxyacylglutathione hydrolase-like"/>
    <property type="match status" value="1"/>
</dbReference>
<name>A0ABQ5QZL9_9ACTN</name>
<organism evidence="2 3">
    <name type="scientific">Phytohabitans aurantiacus</name>
    <dbReference type="NCBI Taxonomy" id="3016789"/>
    <lineage>
        <taxon>Bacteria</taxon>
        <taxon>Bacillati</taxon>
        <taxon>Actinomycetota</taxon>
        <taxon>Actinomycetes</taxon>
        <taxon>Micromonosporales</taxon>
        <taxon>Micromonosporaceae</taxon>
    </lineage>
</organism>
<proteinExistence type="predicted"/>
<evidence type="ECO:0000259" key="1">
    <source>
        <dbReference type="SMART" id="SM00849"/>
    </source>
</evidence>